<keyword evidence="4" id="KW-0689">Ribosomal protein</keyword>
<dbReference type="SUPFAM" id="SSF47060">
    <property type="entry name" value="S15/NS1 RNA-binding domain"/>
    <property type="match status" value="1"/>
</dbReference>
<reference evidence="10" key="2">
    <citation type="submission" date="2017-10" db="EMBL/GenBank/DDBJ databases">
        <title>Ladona fulva Genome sequencing and assembly.</title>
        <authorList>
            <person name="Murali S."/>
            <person name="Richards S."/>
            <person name="Bandaranaike D."/>
            <person name="Bellair M."/>
            <person name="Blankenburg K."/>
            <person name="Chao H."/>
            <person name="Dinh H."/>
            <person name="Doddapaneni H."/>
            <person name="Dugan-Rocha S."/>
            <person name="Elkadiri S."/>
            <person name="Gnanaolivu R."/>
            <person name="Hernandez B."/>
            <person name="Skinner E."/>
            <person name="Javaid M."/>
            <person name="Lee S."/>
            <person name="Li M."/>
            <person name="Ming W."/>
            <person name="Munidasa M."/>
            <person name="Muniz J."/>
            <person name="Nguyen L."/>
            <person name="Hughes D."/>
            <person name="Osuji N."/>
            <person name="Pu L.-L."/>
            <person name="Puazo M."/>
            <person name="Qu C."/>
            <person name="Quiroz J."/>
            <person name="Raj R."/>
            <person name="Weissenberger G."/>
            <person name="Xin Y."/>
            <person name="Zou X."/>
            <person name="Han Y."/>
            <person name="Worley K."/>
            <person name="Muzny D."/>
            <person name="Gibbs R."/>
        </authorList>
    </citation>
    <scope>NUCLEOTIDE SEQUENCE</scope>
    <source>
        <strain evidence="10">Sampled in the wild</strain>
    </source>
</reference>
<evidence type="ECO:0000256" key="6">
    <source>
        <dbReference type="ARBA" id="ARBA00023274"/>
    </source>
</evidence>
<keyword evidence="11" id="KW-1185">Reference proteome</keyword>
<proteinExistence type="inferred from homology"/>
<name>A0A8K0P3U2_LADFU</name>
<dbReference type="GO" id="GO:0032543">
    <property type="term" value="P:mitochondrial translation"/>
    <property type="evidence" value="ECO:0007669"/>
    <property type="project" value="TreeGrafter"/>
</dbReference>
<evidence type="ECO:0000256" key="9">
    <source>
        <dbReference type="SAM" id="Coils"/>
    </source>
</evidence>
<sequence length="318" mass="37946">MLNMNPLSCIRRLKVPIASVMQYVNGNPLTNPAPISFTVYENCNINHHTRGYAFKSDLKIKWIRPTKIPCYLPEKSGDTETFPKLDLSSIPSTFQASKELQSADELVRRLFTINFLPKSWVRKEYEKMLIDRVKRHAFDTNSPEVLISRMTARIRYLQRHISEIPKDVRARVVCKEMIDRRKKHLKNLRKVDYKLFEWLLEKLNIIYRPPPKRFHWITRKESLRKLTRRYCLGIRQERILAYKKHLESQQEKFLIDKIESLNWIRKEELACGFEVTVKEEDIEEVQRKLEQLRLKKKSPQKEEVVKIPYNPEALGLDL</sequence>
<dbReference type="PANTHER" id="PTHR46685:SF1">
    <property type="entry name" value="SMALL RIBOSOMAL SUBUNIT PROTEIN US15M"/>
    <property type="match status" value="1"/>
</dbReference>
<dbReference type="SMART" id="SM01387">
    <property type="entry name" value="Ribosomal_S15"/>
    <property type="match status" value="1"/>
</dbReference>
<evidence type="ECO:0000256" key="3">
    <source>
        <dbReference type="ARBA" id="ARBA00022946"/>
    </source>
</evidence>
<gene>
    <name evidence="10" type="ORF">J437_LFUL014567</name>
</gene>
<reference evidence="10" key="1">
    <citation type="submission" date="2013-04" db="EMBL/GenBank/DDBJ databases">
        <authorList>
            <person name="Qu J."/>
            <person name="Murali S.C."/>
            <person name="Bandaranaike D."/>
            <person name="Bellair M."/>
            <person name="Blankenburg K."/>
            <person name="Chao H."/>
            <person name="Dinh H."/>
            <person name="Doddapaneni H."/>
            <person name="Downs B."/>
            <person name="Dugan-Rocha S."/>
            <person name="Elkadiri S."/>
            <person name="Gnanaolivu R.D."/>
            <person name="Hernandez B."/>
            <person name="Javaid M."/>
            <person name="Jayaseelan J.C."/>
            <person name="Lee S."/>
            <person name="Li M."/>
            <person name="Ming W."/>
            <person name="Munidasa M."/>
            <person name="Muniz J."/>
            <person name="Nguyen L."/>
            <person name="Ongeri F."/>
            <person name="Osuji N."/>
            <person name="Pu L.-L."/>
            <person name="Puazo M."/>
            <person name="Qu C."/>
            <person name="Quiroz J."/>
            <person name="Raj R."/>
            <person name="Weissenberger G."/>
            <person name="Xin Y."/>
            <person name="Zou X."/>
            <person name="Han Y."/>
            <person name="Richards S."/>
            <person name="Worley K."/>
            <person name="Muzny D."/>
            <person name="Gibbs R."/>
        </authorList>
    </citation>
    <scope>NUCLEOTIDE SEQUENCE</scope>
    <source>
        <strain evidence="10">Sampled in the wild</strain>
    </source>
</reference>
<evidence type="ECO:0000256" key="4">
    <source>
        <dbReference type="ARBA" id="ARBA00022980"/>
    </source>
</evidence>
<dbReference type="GO" id="GO:0003735">
    <property type="term" value="F:structural constituent of ribosome"/>
    <property type="evidence" value="ECO:0007669"/>
    <property type="project" value="InterPro"/>
</dbReference>
<organism evidence="10 11">
    <name type="scientific">Ladona fulva</name>
    <name type="common">Scarce chaser dragonfly</name>
    <name type="synonym">Libellula fulva</name>
    <dbReference type="NCBI Taxonomy" id="123851"/>
    <lineage>
        <taxon>Eukaryota</taxon>
        <taxon>Metazoa</taxon>
        <taxon>Ecdysozoa</taxon>
        <taxon>Arthropoda</taxon>
        <taxon>Hexapoda</taxon>
        <taxon>Insecta</taxon>
        <taxon>Pterygota</taxon>
        <taxon>Palaeoptera</taxon>
        <taxon>Odonata</taxon>
        <taxon>Epiprocta</taxon>
        <taxon>Anisoptera</taxon>
        <taxon>Libelluloidea</taxon>
        <taxon>Libellulidae</taxon>
        <taxon>Ladona</taxon>
    </lineage>
</organism>
<keyword evidence="6" id="KW-0687">Ribonucleoprotein</keyword>
<dbReference type="Pfam" id="PF00312">
    <property type="entry name" value="Ribosomal_S15"/>
    <property type="match status" value="1"/>
</dbReference>
<comment type="caution">
    <text evidence="10">The sequence shown here is derived from an EMBL/GenBank/DDBJ whole genome shotgun (WGS) entry which is preliminary data.</text>
</comment>
<dbReference type="Gene3D" id="1.10.287.10">
    <property type="entry name" value="S15/NS1, RNA-binding"/>
    <property type="match status" value="1"/>
</dbReference>
<keyword evidence="5" id="KW-0496">Mitochondrion</keyword>
<feature type="coiled-coil region" evidence="9">
    <location>
        <begin position="275"/>
        <end position="302"/>
    </location>
</feature>
<protein>
    <recommendedName>
        <fullName evidence="7">Small ribosomal subunit protein uS15m</fullName>
    </recommendedName>
    <alternativeName>
        <fullName evidence="8">28S ribosomal protein S15, mitochondrial</fullName>
    </alternativeName>
</protein>
<evidence type="ECO:0000256" key="5">
    <source>
        <dbReference type="ARBA" id="ARBA00023128"/>
    </source>
</evidence>
<dbReference type="InterPro" id="IPR009068">
    <property type="entry name" value="uS15_NS1_RNA-bd_sf"/>
</dbReference>
<evidence type="ECO:0000256" key="8">
    <source>
        <dbReference type="ARBA" id="ARBA00035528"/>
    </source>
</evidence>
<dbReference type="Proteomes" id="UP000792457">
    <property type="component" value="Unassembled WGS sequence"/>
</dbReference>
<comment type="similarity">
    <text evidence="2">Belongs to the universal ribosomal protein uS15 family.</text>
</comment>
<dbReference type="InterPro" id="IPR000589">
    <property type="entry name" value="Ribosomal_uS15"/>
</dbReference>
<dbReference type="GO" id="GO:0005763">
    <property type="term" value="C:mitochondrial small ribosomal subunit"/>
    <property type="evidence" value="ECO:0007669"/>
    <property type="project" value="TreeGrafter"/>
</dbReference>
<dbReference type="EMBL" id="KZ308853">
    <property type="protein sequence ID" value="KAG8234875.1"/>
    <property type="molecule type" value="Genomic_DNA"/>
</dbReference>
<keyword evidence="9" id="KW-0175">Coiled coil</keyword>
<dbReference type="AlphaFoldDB" id="A0A8K0P3U2"/>
<dbReference type="OrthoDB" id="441444at2759"/>
<dbReference type="PANTHER" id="PTHR46685">
    <property type="entry name" value="28S RIBOSOMAL PROTEIN S15, MITOCHONDRIAL"/>
    <property type="match status" value="1"/>
</dbReference>
<evidence type="ECO:0000256" key="2">
    <source>
        <dbReference type="ARBA" id="ARBA00008434"/>
    </source>
</evidence>
<evidence type="ECO:0000313" key="11">
    <source>
        <dbReference type="Proteomes" id="UP000792457"/>
    </source>
</evidence>
<evidence type="ECO:0000256" key="7">
    <source>
        <dbReference type="ARBA" id="ARBA00035249"/>
    </source>
</evidence>
<keyword evidence="3" id="KW-0809">Transit peptide</keyword>
<accession>A0A8K0P3U2</accession>
<evidence type="ECO:0000313" key="10">
    <source>
        <dbReference type="EMBL" id="KAG8234875.1"/>
    </source>
</evidence>
<evidence type="ECO:0000256" key="1">
    <source>
        <dbReference type="ARBA" id="ARBA00004173"/>
    </source>
</evidence>
<dbReference type="GO" id="GO:0003723">
    <property type="term" value="F:RNA binding"/>
    <property type="evidence" value="ECO:0007669"/>
    <property type="project" value="TreeGrafter"/>
</dbReference>
<comment type="subcellular location">
    <subcellularLocation>
        <location evidence="1">Mitochondrion</location>
    </subcellularLocation>
</comment>
<dbReference type="InterPro" id="IPR052137">
    <property type="entry name" value="uS15_ribosomal"/>
</dbReference>